<dbReference type="Gene3D" id="3.30.470.20">
    <property type="entry name" value="ATP-grasp fold, B domain"/>
    <property type="match status" value="1"/>
</dbReference>
<gene>
    <name evidence="2" type="ORF">HMPREF1705_04264</name>
</gene>
<dbReference type="OrthoDB" id="6367at2"/>
<dbReference type="InterPro" id="IPR016677">
    <property type="entry name" value="UCP016817_carboligase"/>
</dbReference>
<dbReference type="Pfam" id="PF02655">
    <property type="entry name" value="ATP-grasp_3"/>
    <property type="match status" value="1"/>
</dbReference>
<proteinExistence type="predicted"/>
<dbReference type="AlphaFoldDB" id="A0A0T5X9E2"/>
<keyword evidence="3" id="KW-1185">Reference proteome</keyword>
<dbReference type="eggNOG" id="COG2232">
    <property type="taxonomic scope" value="Bacteria"/>
</dbReference>
<dbReference type="GO" id="GO:0005524">
    <property type="term" value="F:ATP binding"/>
    <property type="evidence" value="ECO:0007669"/>
    <property type="project" value="InterPro"/>
</dbReference>
<dbReference type="RefSeq" id="WP_057940675.1">
    <property type="nucleotide sequence ID" value="NZ_ACJX03000001.1"/>
</dbReference>
<dbReference type="STRING" id="592015.HMPREF1705_04264"/>
<evidence type="ECO:0000259" key="1">
    <source>
        <dbReference type="Pfam" id="PF02655"/>
    </source>
</evidence>
<comment type="caution">
    <text evidence="2">The sequence shown here is derived from an EMBL/GenBank/DDBJ whole genome shotgun (WGS) entry which is preliminary data.</text>
</comment>
<feature type="domain" description="ATP-grasp fold PylC-type" evidence="1">
    <location>
        <begin position="112"/>
        <end position="265"/>
    </location>
</feature>
<evidence type="ECO:0000313" key="2">
    <source>
        <dbReference type="EMBL" id="KRT35005.1"/>
    </source>
</evidence>
<dbReference type="EMBL" id="ACJX03000001">
    <property type="protein sequence ID" value="KRT35005.1"/>
    <property type="molecule type" value="Genomic_DNA"/>
</dbReference>
<accession>A0A0T5X9E2</accession>
<dbReference type="PIRSF" id="PIRSF016817">
    <property type="entry name" value="UCP016817_carboligase"/>
    <property type="match status" value="1"/>
</dbReference>
<organism evidence="2 3">
    <name type="scientific">Acetomicrobium hydrogeniformans ATCC BAA-1850</name>
    <dbReference type="NCBI Taxonomy" id="592015"/>
    <lineage>
        <taxon>Bacteria</taxon>
        <taxon>Thermotogati</taxon>
        <taxon>Synergistota</taxon>
        <taxon>Synergistia</taxon>
        <taxon>Synergistales</taxon>
        <taxon>Acetomicrobiaceae</taxon>
        <taxon>Acetomicrobium</taxon>
    </lineage>
</organism>
<protein>
    <submittedName>
        <fullName evidence="2">ATP-grasp domain protein</fullName>
    </submittedName>
</protein>
<name>A0A0T5X9E2_9BACT</name>
<reference evidence="3" key="1">
    <citation type="submission" date="2012-09" db="EMBL/GenBank/DDBJ databases">
        <authorList>
            <person name="Weinstock G."/>
            <person name="Sodergren E."/>
            <person name="Clifton S."/>
            <person name="Fulton L."/>
            <person name="Fulton B."/>
            <person name="Courtney L."/>
            <person name="Fronick C."/>
            <person name="Harrison M."/>
            <person name="Strong C."/>
            <person name="Farmer C."/>
            <person name="Delehaunty K."/>
            <person name="Markovic C."/>
            <person name="Hall O."/>
            <person name="Minx P."/>
            <person name="Tomlinson C."/>
            <person name="Mitreva M."/>
            <person name="Nelson J."/>
            <person name="Hou S."/>
            <person name="Wollam A."/>
            <person name="Pepin K.H."/>
            <person name="Johnson M."/>
            <person name="Bhonagiri V."/>
            <person name="Nash W.E."/>
            <person name="Suruliraj S."/>
            <person name="Warren W."/>
            <person name="Chinwalla A."/>
            <person name="Mardis E.R."/>
            <person name="Wilson R.K."/>
        </authorList>
    </citation>
    <scope>NUCLEOTIDE SEQUENCE [LARGE SCALE GENOMIC DNA]</scope>
    <source>
        <strain evidence="3">OS1</strain>
    </source>
</reference>
<evidence type="ECO:0000313" key="3">
    <source>
        <dbReference type="Proteomes" id="UP000005273"/>
    </source>
</evidence>
<sequence>MRVLLVGVSTRALAQSALKADLKIIAVDYFGDLDQRLIIPSLAVGRDFGLPFSEESIIKVCSLIEYDAVIYTGGADIKPSLIHFISKDKLLLGNDSEVLRDIRDPVTLRDACHTMGINFPTTLLPDETSNMDLNERWLMKPVYGGSGFGIRFYEGEEIGEGFYVQKFVSGLPASASFLSDGKGCRLLGMTRQLIGDELLGGSGFKWCGNVFPLSPDFAGLADVISQWGEKMVGHFGLKGLFGIDFILGGDERPCLVEINPRYTASMELIEPYVNMPLLSLHKLACEGKLEEVSLVNPSEIVSKGIVYAKADSMTPDTSSWLGVHADIPFPGESIPKSSPVCSVFGRGISEEGCLFHLYERANEIYRELRSDVYHERRKD</sequence>
<dbReference type="Proteomes" id="UP000005273">
    <property type="component" value="Unassembled WGS sequence"/>
</dbReference>
<dbReference type="SUPFAM" id="SSF56059">
    <property type="entry name" value="Glutathione synthetase ATP-binding domain-like"/>
    <property type="match status" value="1"/>
</dbReference>
<dbReference type="GO" id="GO:0046872">
    <property type="term" value="F:metal ion binding"/>
    <property type="evidence" value="ECO:0007669"/>
    <property type="project" value="InterPro"/>
</dbReference>
<dbReference type="InterPro" id="IPR003806">
    <property type="entry name" value="ATP-grasp_PylC-type"/>
</dbReference>